<keyword evidence="2" id="KW-1185">Reference proteome</keyword>
<organism evidence="1 2">
    <name type="scientific">Scleroderma citrinum Foug A</name>
    <dbReference type="NCBI Taxonomy" id="1036808"/>
    <lineage>
        <taxon>Eukaryota</taxon>
        <taxon>Fungi</taxon>
        <taxon>Dikarya</taxon>
        <taxon>Basidiomycota</taxon>
        <taxon>Agaricomycotina</taxon>
        <taxon>Agaricomycetes</taxon>
        <taxon>Agaricomycetidae</taxon>
        <taxon>Boletales</taxon>
        <taxon>Sclerodermatineae</taxon>
        <taxon>Sclerodermataceae</taxon>
        <taxon>Scleroderma</taxon>
    </lineage>
</organism>
<dbReference type="AlphaFoldDB" id="A0A0C2Z468"/>
<protein>
    <submittedName>
        <fullName evidence="1">Uncharacterized protein</fullName>
    </submittedName>
</protein>
<dbReference type="EMBL" id="KN822111">
    <property type="protein sequence ID" value="KIM56733.1"/>
    <property type="molecule type" value="Genomic_DNA"/>
</dbReference>
<dbReference type="OrthoDB" id="3262083at2759"/>
<dbReference type="STRING" id="1036808.A0A0C2Z468"/>
<proteinExistence type="predicted"/>
<gene>
    <name evidence="1" type="ORF">SCLCIDRAFT_131866</name>
</gene>
<accession>A0A0C2Z468</accession>
<dbReference type="InParanoid" id="A0A0C2Z468"/>
<evidence type="ECO:0000313" key="2">
    <source>
        <dbReference type="Proteomes" id="UP000053989"/>
    </source>
</evidence>
<reference evidence="1 2" key="1">
    <citation type="submission" date="2014-04" db="EMBL/GenBank/DDBJ databases">
        <authorList>
            <consortium name="DOE Joint Genome Institute"/>
            <person name="Kuo A."/>
            <person name="Kohler A."/>
            <person name="Nagy L.G."/>
            <person name="Floudas D."/>
            <person name="Copeland A."/>
            <person name="Barry K.W."/>
            <person name="Cichocki N."/>
            <person name="Veneault-Fourrey C."/>
            <person name="LaButti K."/>
            <person name="Lindquist E.A."/>
            <person name="Lipzen A."/>
            <person name="Lundell T."/>
            <person name="Morin E."/>
            <person name="Murat C."/>
            <person name="Sun H."/>
            <person name="Tunlid A."/>
            <person name="Henrissat B."/>
            <person name="Grigoriev I.V."/>
            <person name="Hibbett D.S."/>
            <person name="Martin F."/>
            <person name="Nordberg H.P."/>
            <person name="Cantor M.N."/>
            <person name="Hua S.X."/>
        </authorList>
    </citation>
    <scope>NUCLEOTIDE SEQUENCE [LARGE SCALE GENOMIC DNA]</scope>
    <source>
        <strain evidence="1 2">Foug A</strain>
    </source>
</reference>
<evidence type="ECO:0000313" key="1">
    <source>
        <dbReference type="EMBL" id="KIM56733.1"/>
    </source>
</evidence>
<sequence>MYITEILRSTHNTRIERIWVEVGGRFALLSCDEWNAHPISGEGHNQSPNDLRFTGQLEHGIYMSHGEVTIHPGVVQHYLGSTSIQLSQSSQIFSSSDMDDQEWEEIPLETTDLTMIASLIAEEQTAQFLHEGAQVPRDHNPFSHSGAETVFTEALEEVQAIGYIPSGLGMLEEEWDGDGYPELEVIHSGK</sequence>
<dbReference type="HOGENOM" id="CLU_092517_2_0_1"/>
<name>A0A0C2Z468_9AGAM</name>
<reference evidence="2" key="2">
    <citation type="submission" date="2015-01" db="EMBL/GenBank/DDBJ databases">
        <title>Evolutionary Origins and Diversification of the Mycorrhizal Mutualists.</title>
        <authorList>
            <consortium name="DOE Joint Genome Institute"/>
            <consortium name="Mycorrhizal Genomics Consortium"/>
            <person name="Kohler A."/>
            <person name="Kuo A."/>
            <person name="Nagy L.G."/>
            <person name="Floudas D."/>
            <person name="Copeland A."/>
            <person name="Barry K.W."/>
            <person name="Cichocki N."/>
            <person name="Veneault-Fourrey C."/>
            <person name="LaButti K."/>
            <person name="Lindquist E.A."/>
            <person name="Lipzen A."/>
            <person name="Lundell T."/>
            <person name="Morin E."/>
            <person name="Murat C."/>
            <person name="Riley R."/>
            <person name="Ohm R."/>
            <person name="Sun H."/>
            <person name="Tunlid A."/>
            <person name="Henrissat B."/>
            <person name="Grigoriev I.V."/>
            <person name="Hibbett D.S."/>
            <person name="Martin F."/>
        </authorList>
    </citation>
    <scope>NUCLEOTIDE SEQUENCE [LARGE SCALE GENOMIC DNA]</scope>
    <source>
        <strain evidence="2">Foug A</strain>
    </source>
</reference>
<dbReference type="Proteomes" id="UP000053989">
    <property type="component" value="Unassembled WGS sequence"/>
</dbReference>